<reference evidence="6" key="1">
    <citation type="submission" date="2019-10" db="EMBL/GenBank/DDBJ databases">
        <title>Bird 10,000 Genomes (B10K) Project - Family phase.</title>
        <authorList>
            <person name="Zhang G."/>
        </authorList>
    </citation>
    <scope>NUCLEOTIDE SEQUENCE</scope>
    <source>
        <strain evidence="6">B10K-DU-002-49</strain>
        <tissue evidence="6">Muscle</tissue>
    </source>
</reference>
<evidence type="ECO:0000256" key="5">
    <source>
        <dbReference type="SAM" id="Phobius"/>
    </source>
</evidence>
<keyword evidence="7" id="KW-1185">Reference proteome</keyword>
<evidence type="ECO:0000256" key="3">
    <source>
        <dbReference type="ARBA" id="ARBA00023027"/>
    </source>
</evidence>
<dbReference type="SUPFAM" id="SSF51735">
    <property type="entry name" value="NAD(P)-binding Rossmann-fold domains"/>
    <property type="match status" value="1"/>
</dbReference>
<dbReference type="GO" id="GO:0016616">
    <property type="term" value="F:oxidoreductase activity, acting on the CH-OH group of donors, NAD or NADP as acceptor"/>
    <property type="evidence" value="ECO:0007669"/>
    <property type="project" value="TreeGrafter"/>
</dbReference>
<dbReference type="InterPro" id="IPR036291">
    <property type="entry name" value="NAD(P)-bd_dom_sf"/>
</dbReference>
<protein>
    <submittedName>
        <fullName evidence="6">RDHE2 dehydrogenase</fullName>
    </submittedName>
</protein>
<feature type="non-terminal residue" evidence="6">
    <location>
        <position position="304"/>
    </location>
</feature>
<dbReference type="GO" id="GO:0005811">
    <property type="term" value="C:lipid droplet"/>
    <property type="evidence" value="ECO:0007669"/>
    <property type="project" value="TreeGrafter"/>
</dbReference>
<gene>
    <name evidence="6" type="primary">Sdr16c5_0</name>
    <name evidence="6" type="ORF">SULDAC_R00607</name>
</gene>
<dbReference type="InterPro" id="IPR002347">
    <property type="entry name" value="SDR_fam"/>
</dbReference>
<feature type="non-terminal residue" evidence="6">
    <location>
        <position position="1"/>
    </location>
</feature>
<dbReference type="Pfam" id="PF00106">
    <property type="entry name" value="adh_short"/>
    <property type="match status" value="1"/>
</dbReference>
<dbReference type="PRINTS" id="PR00080">
    <property type="entry name" value="SDRFAMILY"/>
</dbReference>
<evidence type="ECO:0000256" key="4">
    <source>
        <dbReference type="RuleBase" id="RU000363"/>
    </source>
</evidence>
<dbReference type="PRINTS" id="PR00081">
    <property type="entry name" value="GDHRDH"/>
</dbReference>
<evidence type="ECO:0000256" key="2">
    <source>
        <dbReference type="ARBA" id="ARBA00023002"/>
    </source>
</evidence>
<comment type="caution">
    <text evidence="6">The sequence shown here is derived from an EMBL/GenBank/DDBJ whole genome shotgun (WGS) entry which is preliminary data.</text>
</comment>
<sequence>MNFILETFRVIGLTVYYMLESLVFSIVPKRKKNVSGEIVLITGAGSGVGRQLSLKLARLGATLVLWDINQEGLKETSRLARENGGARVHSYICDCSKKQDIYRVADEVKKEVGDVSILVNNAGIVTGKKFMDCPDSLLEKTMEVNIMAHFWTYKAFLPAMVASNHGHLVSVASSVGLTGMSHLADYCASKYAAIGFAESVDFEMRQLQKTGVKTTIVCPSLINSGMFAGCETKWPRLLPSLEPEYVAEKIITAIQQDQDFLLLPRTLYILALKTILPVKAFILFLDYFSCYRIMTDFKGRPKKD</sequence>
<comment type="similarity">
    <text evidence="1 4">Belongs to the short-chain dehydrogenases/reductases (SDR) family.</text>
</comment>
<feature type="transmembrane region" description="Helical" evidence="5">
    <location>
        <begin position="267"/>
        <end position="288"/>
    </location>
</feature>
<dbReference type="Gene3D" id="3.40.50.720">
    <property type="entry name" value="NAD(P)-binding Rossmann-like Domain"/>
    <property type="match status" value="1"/>
</dbReference>
<dbReference type="Proteomes" id="UP000619137">
    <property type="component" value="Unassembled WGS sequence"/>
</dbReference>
<evidence type="ECO:0000313" key="7">
    <source>
        <dbReference type="Proteomes" id="UP000619137"/>
    </source>
</evidence>
<evidence type="ECO:0000313" key="6">
    <source>
        <dbReference type="EMBL" id="NWI33767.1"/>
    </source>
</evidence>
<proteinExistence type="inferred from homology"/>
<dbReference type="CDD" id="cd05339">
    <property type="entry name" value="17beta-HSDXI-like_SDR_c"/>
    <property type="match status" value="1"/>
</dbReference>
<organism evidence="6 7">
    <name type="scientific">Sula dactylatra</name>
    <name type="common">Masked booby</name>
    <dbReference type="NCBI Taxonomy" id="56068"/>
    <lineage>
        <taxon>Eukaryota</taxon>
        <taxon>Metazoa</taxon>
        <taxon>Chordata</taxon>
        <taxon>Craniata</taxon>
        <taxon>Vertebrata</taxon>
        <taxon>Euteleostomi</taxon>
        <taxon>Archelosauria</taxon>
        <taxon>Archosauria</taxon>
        <taxon>Dinosauria</taxon>
        <taxon>Saurischia</taxon>
        <taxon>Theropoda</taxon>
        <taxon>Coelurosauria</taxon>
        <taxon>Aves</taxon>
        <taxon>Neognathae</taxon>
        <taxon>Neoaves</taxon>
        <taxon>Aequornithes</taxon>
        <taxon>Suliformes</taxon>
        <taxon>Sulidae</taxon>
        <taxon>Sula</taxon>
    </lineage>
</organism>
<keyword evidence="5" id="KW-0812">Transmembrane</keyword>
<keyword evidence="5" id="KW-0472">Membrane</keyword>
<dbReference type="FunFam" id="3.40.50.720:FF:000202">
    <property type="entry name" value="Short-chain dehydrogenase/reductase family 16C member 6"/>
    <property type="match status" value="1"/>
</dbReference>
<dbReference type="AlphaFoldDB" id="A0A851AQH7"/>
<keyword evidence="5" id="KW-1133">Transmembrane helix</keyword>
<keyword evidence="3" id="KW-0520">NAD</keyword>
<keyword evidence="2" id="KW-0560">Oxidoreductase</keyword>
<dbReference type="PANTHER" id="PTHR24322">
    <property type="entry name" value="PKSB"/>
    <property type="match status" value="1"/>
</dbReference>
<name>A0A851AQH7_SULDA</name>
<evidence type="ECO:0000256" key="1">
    <source>
        <dbReference type="ARBA" id="ARBA00006484"/>
    </source>
</evidence>
<dbReference type="EMBL" id="WEKW01030447">
    <property type="protein sequence ID" value="NWI33767.1"/>
    <property type="molecule type" value="Genomic_DNA"/>
</dbReference>
<dbReference type="PANTHER" id="PTHR24322:SF753">
    <property type="entry name" value="SHORT CHAIN DEHYDROGENASE_REDUCTASE FAMILY 16C, MEMBER 5"/>
    <property type="match status" value="1"/>
</dbReference>
<accession>A0A851AQH7</accession>